<dbReference type="Proteomes" id="UP000095286">
    <property type="component" value="Unplaced"/>
</dbReference>
<organism evidence="1 2">
    <name type="scientific">Rhabditophanes sp. KR3021</name>
    <dbReference type="NCBI Taxonomy" id="114890"/>
    <lineage>
        <taxon>Eukaryota</taxon>
        <taxon>Metazoa</taxon>
        <taxon>Ecdysozoa</taxon>
        <taxon>Nematoda</taxon>
        <taxon>Chromadorea</taxon>
        <taxon>Rhabditida</taxon>
        <taxon>Tylenchina</taxon>
        <taxon>Panagrolaimomorpha</taxon>
        <taxon>Strongyloidoidea</taxon>
        <taxon>Alloionematidae</taxon>
        <taxon>Rhabditophanes</taxon>
    </lineage>
</organism>
<dbReference type="WBParaSite" id="RSKR_0000569700.1">
    <property type="protein sequence ID" value="RSKR_0000569700.1"/>
    <property type="gene ID" value="RSKR_0000569700"/>
</dbReference>
<name>A0AC35U004_9BILA</name>
<reference evidence="2" key="1">
    <citation type="submission" date="2016-11" db="UniProtKB">
        <authorList>
            <consortium name="WormBaseParasite"/>
        </authorList>
    </citation>
    <scope>IDENTIFICATION</scope>
    <source>
        <strain evidence="2">KR3021</strain>
    </source>
</reference>
<evidence type="ECO:0000313" key="1">
    <source>
        <dbReference type="Proteomes" id="UP000095286"/>
    </source>
</evidence>
<protein>
    <submittedName>
        <fullName evidence="2">Myb_DNA-bind_5 domain-containing protein</fullName>
    </submittedName>
</protein>
<sequence>MSRWTAVELRQVEAILDEGERNGVRTRSIDDWTRIQVTHFPTRPVSGVKRKINEMAKKRAEGGSVEAGNKWVMWTDEESQRLKNEFKKCDKKLLKAEKVKLLESQFPGRTVKSMCSHMRLKHLAVYEGQPKIVKRLAVINQLPNEGTSISVQTVEDTPAAPVGPNHLMALRPRTGKAATRFPTTPPIPGRMRQSTAPPVDRRISILTPPIVRRSRLSTSPPPERRLGLTTPPSQSQTTSISEARMPTEMAQISVVDVERCVDVKKEFNKFLNILSAPKQAKPKRLL</sequence>
<proteinExistence type="predicted"/>
<accession>A0AC35U004</accession>
<evidence type="ECO:0000313" key="2">
    <source>
        <dbReference type="WBParaSite" id="RSKR_0000569700.1"/>
    </source>
</evidence>